<evidence type="ECO:0000256" key="3">
    <source>
        <dbReference type="ARBA" id="ARBA00023163"/>
    </source>
</evidence>
<dbReference type="InterPro" id="IPR004111">
    <property type="entry name" value="Repressor_TetR_C"/>
</dbReference>
<dbReference type="AlphaFoldDB" id="A0A2M9CIA0"/>
<comment type="caution">
    <text evidence="7">The sequence shown here is derived from an EMBL/GenBank/DDBJ whole genome shotgun (WGS) entry which is preliminary data.</text>
</comment>
<reference evidence="7 8" key="1">
    <citation type="submission" date="2017-11" db="EMBL/GenBank/DDBJ databases">
        <title>Genomic Encyclopedia of Archaeal and Bacterial Type Strains, Phase II (KMG-II): From Individual Species to Whole Genera.</title>
        <authorList>
            <person name="Goeker M."/>
        </authorList>
    </citation>
    <scope>NUCLEOTIDE SEQUENCE [LARGE SCALE GENOMIC DNA]</scope>
    <source>
        <strain evidence="7 8">DSM 27393</strain>
    </source>
</reference>
<sequence>MSDPEIEPELPRGIALAWGIAAHPQRGPKRELSLERIVDTAVEIADEGGLAAVSMSSVASRLGFTPMSLYRYVSAKEDLLLLMNEQAMGVPTERVREAADWREALRVWCHDQLEMYRRHAWMLDTTMSTAVTTPNNMAWLDAGLGALAQSGLTEHEKVAACLMMMAQVRWQAQIERGYRSQAEALGGDTEALDRQNASVLRMLVSEAEFPYLRRAVDAGVFHPDTEGDPFTFALHRSLDGIEKYAAERPAAPEPEPVDPPEVVGDKRVKEAIKARREAEKTLRDARKREREALQHARERAVRSPK</sequence>
<dbReference type="PANTHER" id="PTHR30055:SF151">
    <property type="entry name" value="TRANSCRIPTIONAL REGULATORY PROTEIN"/>
    <property type="match status" value="1"/>
</dbReference>
<evidence type="ECO:0000256" key="4">
    <source>
        <dbReference type="PROSITE-ProRule" id="PRU00335"/>
    </source>
</evidence>
<dbReference type="Gene3D" id="1.10.357.10">
    <property type="entry name" value="Tetracycline Repressor, domain 2"/>
    <property type="match status" value="1"/>
</dbReference>
<dbReference type="RefSeq" id="WP_100363885.1">
    <property type="nucleotide sequence ID" value="NZ_PGFF01000001.1"/>
</dbReference>
<feature type="region of interest" description="Disordered" evidence="5">
    <location>
        <begin position="276"/>
        <end position="305"/>
    </location>
</feature>
<evidence type="ECO:0000259" key="6">
    <source>
        <dbReference type="PROSITE" id="PS50977"/>
    </source>
</evidence>
<gene>
    <name evidence="7" type="ORF">CLV46_1148</name>
</gene>
<dbReference type="SUPFAM" id="SSF46689">
    <property type="entry name" value="Homeodomain-like"/>
    <property type="match status" value="1"/>
</dbReference>
<dbReference type="InterPro" id="IPR050109">
    <property type="entry name" value="HTH-type_TetR-like_transc_reg"/>
</dbReference>
<feature type="domain" description="HTH tetR-type" evidence="6">
    <location>
        <begin position="31"/>
        <end position="91"/>
    </location>
</feature>
<dbReference type="GO" id="GO:0045892">
    <property type="term" value="P:negative regulation of DNA-templated transcription"/>
    <property type="evidence" value="ECO:0007669"/>
    <property type="project" value="InterPro"/>
</dbReference>
<accession>A0A2M9CIA0</accession>
<keyword evidence="3" id="KW-0804">Transcription</keyword>
<dbReference type="PANTHER" id="PTHR30055">
    <property type="entry name" value="HTH-TYPE TRANSCRIPTIONAL REGULATOR RUTR"/>
    <property type="match status" value="1"/>
</dbReference>
<dbReference type="InterPro" id="IPR009057">
    <property type="entry name" value="Homeodomain-like_sf"/>
</dbReference>
<dbReference type="Pfam" id="PF00440">
    <property type="entry name" value="TetR_N"/>
    <property type="match status" value="1"/>
</dbReference>
<dbReference type="PROSITE" id="PS50977">
    <property type="entry name" value="HTH_TETR_2"/>
    <property type="match status" value="1"/>
</dbReference>
<dbReference type="Pfam" id="PF02909">
    <property type="entry name" value="TetR_C_1"/>
    <property type="match status" value="1"/>
</dbReference>
<dbReference type="EMBL" id="PGFF01000001">
    <property type="protein sequence ID" value="PJJ71599.1"/>
    <property type="molecule type" value="Genomic_DNA"/>
</dbReference>
<keyword evidence="8" id="KW-1185">Reference proteome</keyword>
<keyword evidence="1" id="KW-0805">Transcription regulation</keyword>
<evidence type="ECO:0000256" key="1">
    <source>
        <dbReference type="ARBA" id="ARBA00023015"/>
    </source>
</evidence>
<dbReference type="PRINTS" id="PR00455">
    <property type="entry name" value="HTHTETR"/>
</dbReference>
<dbReference type="GO" id="GO:0003700">
    <property type="term" value="F:DNA-binding transcription factor activity"/>
    <property type="evidence" value="ECO:0007669"/>
    <property type="project" value="TreeGrafter"/>
</dbReference>
<dbReference type="InterPro" id="IPR001647">
    <property type="entry name" value="HTH_TetR"/>
</dbReference>
<evidence type="ECO:0000313" key="8">
    <source>
        <dbReference type="Proteomes" id="UP000228758"/>
    </source>
</evidence>
<dbReference type="OrthoDB" id="2570341at2"/>
<organism evidence="7 8">
    <name type="scientific">Diaminobutyricimonas aerilata</name>
    <dbReference type="NCBI Taxonomy" id="1162967"/>
    <lineage>
        <taxon>Bacteria</taxon>
        <taxon>Bacillati</taxon>
        <taxon>Actinomycetota</taxon>
        <taxon>Actinomycetes</taxon>
        <taxon>Micrococcales</taxon>
        <taxon>Microbacteriaceae</taxon>
        <taxon>Diaminobutyricimonas</taxon>
    </lineage>
</organism>
<evidence type="ECO:0000256" key="2">
    <source>
        <dbReference type="ARBA" id="ARBA00023125"/>
    </source>
</evidence>
<dbReference type="GO" id="GO:0000976">
    <property type="term" value="F:transcription cis-regulatory region binding"/>
    <property type="evidence" value="ECO:0007669"/>
    <property type="project" value="TreeGrafter"/>
</dbReference>
<dbReference type="SUPFAM" id="SSF48498">
    <property type="entry name" value="Tetracyclin repressor-like, C-terminal domain"/>
    <property type="match status" value="1"/>
</dbReference>
<evidence type="ECO:0000256" key="5">
    <source>
        <dbReference type="SAM" id="MobiDB-lite"/>
    </source>
</evidence>
<protein>
    <submittedName>
        <fullName evidence="7">AcrR family transcriptional regulator</fullName>
    </submittedName>
</protein>
<dbReference type="Proteomes" id="UP000228758">
    <property type="component" value="Unassembled WGS sequence"/>
</dbReference>
<dbReference type="Gene3D" id="1.10.10.60">
    <property type="entry name" value="Homeodomain-like"/>
    <property type="match status" value="1"/>
</dbReference>
<feature type="DNA-binding region" description="H-T-H motif" evidence="4">
    <location>
        <begin position="54"/>
        <end position="73"/>
    </location>
</feature>
<evidence type="ECO:0000313" key="7">
    <source>
        <dbReference type="EMBL" id="PJJ71599.1"/>
    </source>
</evidence>
<proteinExistence type="predicted"/>
<keyword evidence="2 4" id="KW-0238">DNA-binding</keyword>
<name>A0A2M9CIA0_9MICO</name>
<dbReference type="InterPro" id="IPR036271">
    <property type="entry name" value="Tet_transcr_reg_TetR-rel_C_sf"/>
</dbReference>